<dbReference type="RefSeq" id="WP_185733135.1">
    <property type="nucleotide sequence ID" value="NZ_CP072522.1"/>
</dbReference>
<dbReference type="InterPro" id="IPR021769">
    <property type="entry name" value="DUF3331"/>
</dbReference>
<organism evidence="2 3">
    <name type="scientific">Burkholderia seminalis</name>
    <dbReference type="NCBI Taxonomy" id="488731"/>
    <lineage>
        <taxon>Bacteria</taxon>
        <taxon>Pseudomonadati</taxon>
        <taxon>Pseudomonadota</taxon>
        <taxon>Betaproteobacteria</taxon>
        <taxon>Burkholderiales</taxon>
        <taxon>Burkholderiaceae</taxon>
        <taxon>Burkholderia</taxon>
        <taxon>Burkholderia cepacia complex</taxon>
    </lineage>
</organism>
<feature type="compositionally biased region" description="Polar residues" evidence="1">
    <location>
        <begin position="138"/>
        <end position="154"/>
    </location>
</feature>
<accession>A0A8A8DEC6</accession>
<evidence type="ECO:0000313" key="3">
    <source>
        <dbReference type="Proteomes" id="UP000027834"/>
    </source>
</evidence>
<evidence type="ECO:0000256" key="1">
    <source>
        <dbReference type="SAM" id="MobiDB-lite"/>
    </source>
</evidence>
<name>A0A8A8DEC6_9BURK</name>
<sequence length="178" mass="19107">MENTPGIDDVANDISDRNRWDRILDALRSPPAAPLSAGADERACRTDSNLGAVRIVILERPSADTVLVSWSSSTTCRYGEQTWQRVIARKDGVCILSGDSIARGDAVFRPKRARNAMCSNATAMIKASAIDSPPCRGGQTSVGSVSESRASTPNRPGDRHADAFPELEPHFAQLVSEA</sequence>
<proteinExistence type="predicted"/>
<dbReference type="Proteomes" id="UP000027834">
    <property type="component" value="Chromosome 3"/>
</dbReference>
<reference evidence="2" key="1">
    <citation type="submission" date="2014-04" db="EMBL/GenBank/DDBJ databases">
        <authorList>
            <person name="Ho Y.-N."/>
            <person name="Huang C.-C."/>
        </authorList>
    </citation>
    <scope>NUCLEOTIDE SEQUENCE</scope>
    <source>
        <strain evidence="2">869T2</strain>
    </source>
</reference>
<feature type="region of interest" description="Disordered" evidence="1">
    <location>
        <begin position="130"/>
        <end position="178"/>
    </location>
</feature>
<feature type="compositionally biased region" description="Basic and acidic residues" evidence="1">
    <location>
        <begin position="156"/>
        <end position="169"/>
    </location>
</feature>
<dbReference type="EMBL" id="CP072522">
    <property type="protein sequence ID" value="QTO23039.1"/>
    <property type="molecule type" value="Genomic_DNA"/>
</dbReference>
<gene>
    <name evidence="2" type="ORF">DT99_033630</name>
</gene>
<protein>
    <submittedName>
        <fullName evidence="2">DUF3331 domain-containing protein</fullName>
    </submittedName>
</protein>
<dbReference type="AlphaFoldDB" id="A0A8A8DEC6"/>
<reference evidence="2" key="2">
    <citation type="submission" date="2021-03" db="EMBL/GenBank/DDBJ databases">
        <title>Complete genome sequence of Burkholderia seminalis 869T2.</title>
        <authorList>
            <person name="Hung S.-H."/>
            <person name="Huang C.-T."/>
            <person name="Huang C.-C."/>
            <person name="Kuo C.-H."/>
        </authorList>
    </citation>
    <scope>NUCLEOTIDE SEQUENCE</scope>
    <source>
        <strain evidence="2">869T2</strain>
    </source>
</reference>
<evidence type="ECO:0000313" key="2">
    <source>
        <dbReference type="EMBL" id="QTO23039.1"/>
    </source>
</evidence>
<keyword evidence="3" id="KW-1185">Reference proteome</keyword>
<dbReference type="Pfam" id="PF11811">
    <property type="entry name" value="DUF3331"/>
    <property type="match status" value="1"/>
</dbReference>